<proteinExistence type="predicted"/>
<organism evidence="2 3">
    <name type="scientific">Lutimonas vermicola</name>
    <dbReference type="NCBI Taxonomy" id="414288"/>
    <lineage>
        <taxon>Bacteria</taxon>
        <taxon>Pseudomonadati</taxon>
        <taxon>Bacteroidota</taxon>
        <taxon>Flavobacteriia</taxon>
        <taxon>Flavobacteriales</taxon>
        <taxon>Flavobacteriaceae</taxon>
        <taxon>Lutimonas</taxon>
    </lineage>
</organism>
<dbReference type="Gene3D" id="3.40.50.10320">
    <property type="entry name" value="LmbE-like"/>
    <property type="match status" value="1"/>
</dbReference>
<dbReference type="EMBL" id="JBCDNA010000001">
    <property type="protein sequence ID" value="MEL4455266.1"/>
    <property type="molecule type" value="Genomic_DNA"/>
</dbReference>
<name>A0ABU9KYJ3_9FLAO</name>
<protein>
    <submittedName>
        <fullName evidence="2">PIG-L family deacetylase</fullName>
    </submittedName>
</protein>
<dbReference type="Proteomes" id="UP001474120">
    <property type="component" value="Unassembled WGS sequence"/>
</dbReference>
<dbReference type="Gene3D" id="3.90.182.10">
    <property type="entry name" value="Toxin - Anthrax Protective Antigen,domain 1"/>
    <property type="match status" value="1"/>
</dbReference>
<dbReference type="SMART" id="SM00758">
    <property type="entry name" value="PA14"/>
    <property type="match status" value="1"/>
</dbReference>
<comment type="caution">
    <text evidence="2">The sequence shown here is derived from an EMBL/GenBank/DDBJ whole genome shotgun (WGS) entry which is preliminary data.</text>
</comment>
<feature type="domain" description="PA14" evidence="1">
    <location>
        <begin position="403"/>
        <end position="538"/>
    </location>
</feature>
<evidence type="ECO:0000313" key="2">
    <source>
        <dbReference type="EMBL" id="MEL4455266.1"/>
    </source>
</evidence>
<evidence type="ECO:0000313" key="3">
    <source>
        <dbReference type="Proteomes" id="UP001474120"/>
    </source>
</evidence>
<dbReference type="InterPro" id="IPR024078">
    <property type="entry name" value="LmbE-like_dom_sf"/>
</dbReference>
<sequence>MPATTKDFRKIINLIVLSAIISCLNMTEVYGKVYMFIHAHPDDEIYFKSGWIFDRIQSTDTLIVVIATAGDANKWTYPDWRNSPDAKDFDKNGIIDMIDRGYDRMAYRSTPGLASLGLDTVNNLIFLGYPDGGTFAMWENRNLQYLNPITKKNESPYTVDAPKYCYGLAYKESVPYTYASLSEDIKRLYTTYKPDCVMIPDFLDTPSDHGALGRIASQALYDLREEGGNDWVTKVEVIWSFPSHFVWDNPESWIGGKDFVPEEEGPFLIEPFPQDIYPPQVKYLDKLGGINKCKLWGFHPYEMPSPPCFRARKDDIIRGPFVMYDDTAPEAWSDLSLAGDKAKNTLGYSIKVRDVAPGLNTKTNPQYIHSSDGGKTWNGTKGLKGFYRNKNNKVIYEGKGTKNRPETENYSYWQGDVALERVDAKIDFANGFDPGDEINEDYWSAEWIGWVKTVEKSGTYYFYLDADDSGFLMVNNKLIVWDHGDFSMGTQRGIGIYLEKDSLYAIHLGFWDYTGKAGCKLYWKTPEEMNSEIIPSSNLLCGDASIDGLDGSTDFQTITAVGVPFNQASPNNKIKFMTLDMAGNIGISPISYIDD</sequence>
<dbReference type="InterPro" id="IPR003737">
    <property type="entry name" value="GlcNAc_PI_deacetylase-related"/>
</dbReference>
<evidence type="ECO:0000259" key="1">
    <source>
        <dbReference type="PROSITE" id="PS51820"/>
    </source>
</evidence>
<dbReference type="Pfam" id="PF07691">
    <property type="entry name" value="PA14"/>
    <property type="match status" value="1"/>
</dbReference>
<dbReference type="InterPro" id="IPR011658">
    <property type="entry name" value="PA14_dom"/>
</dbReference>
<accession>A0ABU9KYJ3</accession>
<dbReference type="RefSeq" id="WP_342159074.1">
    <property type="nucleotide sequence ID" value="NZ_JBCDNA010000001.1"/>
</dbReference>
<keyword evidence="3" id="KW-1185">Reference proteome</keyword>
<dbReference type="PROSITE" id="PS51820">
    <property type="entry name" value="PA14"/>
    <property type="match status" value="1"/>
</dbReference>
<dbReference type="Pfam" id="PF02585">
    <property type="entry name" value="PIG-L"/>
    <property type="match status" value="1"/>
</dbReference>
<reference evidence="2 3" key="1">
    <citation type="submission" date="2024-04" db="EMBL/GenBank/DDBJ databases">
        <title>whole genome sequencing of Lutimonas vermicola strain IMCC1616.</title>
        <authorList>
            <person name="Bae S.S."/>
        </authorList>
    </citation>
    <scope>NUCLEOTIDE SEQUENCE [LARGE SCALE GENOMIC DNA]</scope>
    <source>
        <strain evidence="2 3">IMCC1616</strain>
    </source>
</reference>
<gene>
    <name evidence="2" type="ORF">AABB81_05125</name>
</gene>
<dbReference type="SUPFAM" id="SSF102588">
    <property type="entry name" value="LmbE-like"/>
    <property type="match status" value="1"/>
</dbReference>
<dbReference type="SUPFAM" id="SSF56988">
    <property type="entry name" value="Anthrax protective antigen"/>
    <property type="match status" value="1"/>
</dbReference>
<dbReference type="InterPro" id="IPR037524">
    <property type="entry name" value="PA14/GLEYA"/>
</dbReference>
<dbReference type="PROSITE" id="PS51257">
    <property type="entry name" value="PROKAR_LIPOPROTEIN"/>
    <property type="match status" value="1"/>
</dbReference>